<keyword evidence="2" id="KW-1185">Reference proteome</keyword>
<accession>A0A9P4LNU7</accession>
<dbReference type="Proteomes" id="UP000799777">
    <property type="component" value="Unassembled WGS sequence"/>
</dbReference>
<sequence length="351" mass="39392">MPSQSSIRAFLKQEPVPHTALTSAVKRKIETSDSEGLTTKCSSFARTSGIEDADEVIQLASCAPVLIVEYLLLEKMPGAWYETANKKRSVKYEAISADPHDYLDRVVQHIPDWIELNVLEMVMSMLFLSLSSSSLKEYLPGQFAEAQGLRALDEGANLRLPLSQGLNLDEDDVDPITWKDLENSKDPLKRAYYEERLQKAQAYQVQSNLLRNDNIIKTVINNEIFPSKLKLRVDRNASVVIHRNVFVVPDSARIKVKSETMRIRFELLPEGSMTGDTEGTSISRWLLTTGDQGAKRINSIADWLEGRDEDDETVPPVVSSQRTRLVIGPKVNTLEDAFLDIGHQGIEHLEG</sequence>
<gene>
    <name evidence="1" type="ORF">EK21DRAFT_108312</name>
</gene>
<name>A0A9P4LNU7_9PLEO</name>
<dbReference type="OrthoDB" id="3784785at2759"/>
<dbReference type="EMBL" id="ML978162">
    <property type="protein sequence ID" value="KAF2034276.1"/>
    <property type="molecule type" value="Genomic_DNA"/>
</dbReference>
<proteinExistence type="predicted"/>
<organism evidence="1 2">
    <name type="scientific">Setomelanomma holmii</name>
    <dbReference type="NCBI Taxonomy" id="210430"/>
    <lineage>
        <taxon>Eukaryota</taxon>
        <taxon>Fungi</taxon>
        <taxon>Dikarya</taxon>
        <taxon>Ascomycota</taxon>
        <taxon>Pezizomycotina</taxon>
        <taxon>Dothideomycetes</taxon>
        <taxon>Pleosporomycetidae</taxon>
        <taxon>Pleosporales</taxon>
        <taxon>Pleosporineae</taxon>
        <taxon>Phaeosphaeriaceae</taxon>
        <taxon>Setomelanomma</taxon>
    </lineage>
</organism>
<evidence type="ECO:0000313" key="2">
    <source>
        <dbReference type="Proteomes" id="UP000799777"/>
    </source>
</evidence>
<reference evidence="1" key="1">
    <citation type="journal article" date="2020" name="Stud. Mycol.">
        <title>101 Dothideomycetes genomes: a test case for predicting lifestyles and emergence of pathogens.</title>
        <authorList>
            <person name="Haridas S."/>
            <person name="Albert R."/>
            <person name="Binder M."/>
            <person name="Bloem J."/>
            <person name="Labutti K."/>
            <person name="Salamov A."/>
            <person name="Andreopoulos B."/>
            <person name="Baker S."/>
            <person name="Barry K."/>
            <person name="Bills G."/>
            <person name="Bluhm B."/>
            <person name="Cannon C."/>
            <person name="Castanera R."/>
            <person name="Culley D."/>
            <person name="Daum C."/>
            <person name="Ezra D."/>
            <person name="Gonzalez J."/>
            <person name="Henrissat B."/>
            <person name="Kuo A."/>
            <person name="Liang C."/>
            <person name="Lipzen A."/>
            <person name="Lutzoni F."/>
            <person name="Magnuson J."/>
            <person name="Mondo S."/>
            <person name="Nolan M."/>
            <person name="Ohm R."/>
            <person name="Pangilinan J."/>
            <person name="Park H.-J."/>
            <person name="Ramirez L."/>
            <person name="Alfaro M."/>
            <person name="Sun H."/>
            <person name="Tritt A."/>
            <person name="Yoshinaga Y."/>
            <person name="Zwiers L.-H."/>
            <person name="Turgeon B."/>
            <person name="Goodwin S."/>
            <person name="Spatafora J."/>
            <person name="Crous P."/>
            <person name="Grigoriev I."/>
        </authorList>
    </citation>
    <scope>NUCLEOTIDE SEQUENCE</scope>
    <source>
        <strain evidence="1">CBS 110217</strain>
    </source>
</reference>
<protein>
    <submittedName>
        <fullName evidence="1">Uncharacterized protein</fullName>
    </submittedName>
</protein>
<evidence type="ECO:0000313" key="1">
    <source>
        <dbReference type="EMBL" id="KAF2034276.1"/>
    </source>
</evidence>
<dbReference type="AlphaFoldDB" id="A0A9P4LNU7"/>
<comment type="caution">
    <text evidence="1">The sequence shown here is derived from an EMBL/GenBank/DDBJ whole genome shotgun (WGS) entry which is preliminary data.</text>
</comment>